<reference evidence="1" key="2">
    <citation type="submission" date="2015-06" db="UniProtKB">
        <authorList>
            <consortium name="EnsemblPlants"/>
        </authorList>
    </citation>
    <scope>IDENTIFICATION</scope>
    <source>
        <strain evidence="1">DM1-3 516 R44</strain>
    </source>
</reference>
<dbReference type="PaxDb" id="4113-PGSC0003DMT400069134"/>
<proteinExistence type="predicted"/>
<protein>
    <submittedName>
        <fullName evidence="1">Uncharacterized protein</fullName>
    </submittedName>
</protein>
<evidence type="ECO:0000313" key="1">
    <source>
        <dbReference type="EnsemblPlants" id="PGSC0003DMT400069134"/>
    </source>
</evidence>
<name>M1CJZ4_SOLTU</name>
<organism evidence="1 2">
    <name type="scientific">Solanum tuberosum</name>
    <name type="common">Potato</name>
    <dbReference type="NCBI Taxonomy" id="4113"/>
    <lineage>
        <taxon>Eukaryota</taxon>
        <taxon>Viridiplantae</taxon>
        <taxon>Streptophyta</taxon>
        <taxon>Embryophyta</taxon>
        <taxon>Tracheophyta</taxon>
        <taxon>Spermatophyta</taxon>
        <taxon>Magnoliopsida</taxon>
        <taxon>eudicotyledons</taxon>
        <taxon>Gunneridae</taxon>
        <taxon>Pentapetalae</taxon>
        <taxon>asterids</taxon>
        <taxon>lamiids</taxon>
        <taxon>Solanales</taxon>
        <taxon>Solanaceae</taxon>
        <taxon>Solanoideae</taxon>
        <taxon>Solaneae</taxon>
        <taxon>Solanum</taxon>
    </lineage>
</organism>
<evidence type="ECO:0000313" key="2">
    <source>
        <dbReference type="Proteomes" id="UP000011115"/>
    </source>
</evidence>
<dbReference type="InParanoid" id="M1CJZ4"/>
<dbReference type="HOGENOM" id="CLU_3127986_0_0_1"/>
<accession>M1CJZ4</accession>
<keyword evidence="2" id="KW-1185">Reference proteome</keyword>
<dbReference type="EnsemblPlants" id="PGSC0003DMT400069134">
    <property type="protein sequence ID" value="PGSC0003DMT400069134"/>
    <property type="gene ID" value="PGSC0003DMG401026894"/>
</dbReference>
<dbReference type="Gramene" id="PGSC0003DMT400069134">
    <property type="protein sequence ID" value="PGSC0003DMT400069134"/>
    <property type="gene ID" value="PGSC0003DMG401026894"/>
</dbReference>
<sequence length="50" mass="5489">MAHIDIGEWEKVTASRKIQASSGDILHPPKAGMHLAELDAEILKQNILLV</sequence>
<dbReference type="Proteomes" id="UP000011115">
    <property type="component" value="Unassembled WGS sequence"/>
</dbReference>
<dbReference type="AlphaFoldDB" id="M1CJZ4"/>
<reference evidence="2" key="1">
    <citation type="journal article" date="2011" name="Nature">
        <title>Genome sequence and analysis of the tuber crop potato.</title>
        <authorList>
            <consortium name="The Potato Genome Sequencing Consortium"/>
        </authorList>
    </citation>
    <scope>NUCLEOTIDE SEQUENCE [LARGE SCALE GENOMIC DNA]</scope>
    <source>
        <strain evidence="2">cv. DM1-3 516 R44</strain>
    </source>
</reference>